<name>A0A8D8N478_CULPI</name>
<accession>A0A8D8N478</accession>
<evidence type="ECO:0000313" key="1">
    <source>
        <dbReference type="EMBL" id="CAG6551183.1"/>
    </source>
</evidence>
<organism evidence="1">
    <name type="scientific">Culex pipiens</name>
    <name type="common">House mosquito</name>
    <dbReference type="NCBI Taxonomy" id="7175"/>
    <lineage>
        <taxon>Eukaryota</taxon>
        <taxon>Metazoa</taxon>
        <taxon>Ecdysozoa</taxon>
        <taxon>Arthropoda</taxon>
        <taxon>Hexapoda</taxon>
        <taxon>Insecta</taxon>
        <taxon>Pterygota</taxon>
        <taxon>Neoptera</taxon>
        <taxon>Endopterygota</taxon>
        <taxon>Diptera</taxon>
        <taxon>Nematocera</taxon>
        <taxon>Culicoidea</taxon>
        <taxon>Culicidae</taxon>
        <taxon>Culicinae</taxon>
        <taxon>Culicini</taxon>
        <taxon>Culex</taxon>
        <taxon>Culex</taxon>
    </lineage>
</organism>
<dbReference type="EMBL" id="HBUE01351367">
    <property type="protein sequence ID" value="CAG6603477.1"/>
    <property type="molecule type" value="Transcribed_RNA"/>
</dbReference>
<dbReference type="AlphaFoldDB" id="A0A8D8N478"/>
<reference evidence="1" key="1">
    <citation type="submission" date="2021-05" db="EMBL/GenBank/DDBJ databases">
        <authorList>
            <person name="Alioto T."/>
            <person name="Alioto T."/>
            <person name="Gomez Garrido J."/>
        </authorList>
    </citation>
    <scope>NUCLEOTIDE SEQUENCE</scope>
</reference>
<proteinExistence type="predicted"/>
<protein>
    <submittedName>
        <fullName evidence="1">(northern house mosquito) hypothetical protein</fullName>
    </submittedName>
</protein>
<sequence length="132" mass="14253">MYSSWASSWSLRLPAPFRSAHSSSLSFRLTFSSFFCTSVGSGVSECVSRPGEFEPMALLREAIISWNALTVLFSLLLPSLGGSLAGRSSGGSAGTSFDLRGDVWRLDSEPSSSAGVSPFSRCSSFRFRLLHR</sequence>
<dbReference type="EMBL" id="HBUE01244265">
    <property type="protein sequence ID" value="CAG6551183.1"/>
    <property type="molecule type" value="Transcribed_RNA"/>
</dbReference>